<dbReference type="SUPFAM" id="SSF50985">
    <property type="entry name" value="RCC1/BLIP-II"/>
    <property type="match status" value="1"/>
</dbReference>
<organism evidence="2 3">
    <name type="scientific">Anaeramoeba flamelloides</name>
    <dbReference type="NCBI Taxonomy" id="1746091"/>
    <lineage>
        <taxon>Eukaryota</taxon>
        <taxon>Metamonada</taxon>
        <taxon>Anaeramoebidae</taxon>
        <taxon>Anaeramoeba</taxon>
    </lineage>
</organism>
<proteinExistence type="predicted"/>
<comment type="caution">
    <text evidence="2">The sequence shown here is derived from an EMBL/GenBank/DDBJ whole genome shotgun (WGS) entry which is preliminary data.</text>
</comment>
<gene>
    <name evidence="2" type="ORF">M0812_08877</name>
</gene>
<dbReference type="PANTHER" id="PTHR45982:SF1">
    <property type="entry name" value="REGULATOR OF CHROMOSOME CONDENSATION"/>
    <property type="match status" value="1"/>
</dbReference>
<feature type="domain" description="BTB" evidence="1">
    <location>
        <begin position="456"/>
        <end position="537"/>
    </location>
</feature>
<dbReference type="Proteomes" id="UP001146793">
    <property type="component" value="Unassembled WGS sequence"/>
</dbReference>
<dbReference type="EMBL" id="JANTQA010000021">
    <property type="protein sequence ID" value="KAJ3446339.1"/>
    <property type="molecule type" value="Genomic_DNA"/>
</dbReference>
<sequence length="577" mass="66402">MEQKQTQTKTNCFFYGDSMFFNSNSSLRSKIRPITNPQDIKQACGGLSNFIFSNHKDELYAVRGSEKSKISIDLKNDSIMTIDHGYYNCLVLTFSGLVYSIGKDNSYKELPLEDVTGLDQNKAYLCTWFVKNKLKIKKIVCTSVNNYFLTYENVLYGNGLNGQGQLVTGDMTNRQQPVIIAENVSDVFGSPHSNHNFYTTYDDKLIGLGYNNASQLGLNDTSSKSIKRVVPNISGNEIKRISCPNQASIILFKNGTILSCGSARANGRNANSKNFIPIPQLKKIKCQNIVSGSAKTMILTMENDVYGLNFPDVLVAKLENPNLPQNINFDLASSLYCFFIFPDTNKNKSRNMDFLILLETGDFSDYTLKNYNLKIHKYFVESRIGKPIEEIEQKLYQSEYNKKEIRFFFKWVYSGIIEDYRIVNQICNEFKISGFLEKSFRDDLLKLYNDEDSKNFNLLVKIDDDNYNETGEEEEEEYFEEIPVHKFVLYARSGLFRDMFQNVNEESNSVKDFSGKTIESLEILIKFFYTGSIELTADHDPELIVEELNDSIEYYQLNENSTLKYELFKIKDQYNLK</sequence>
<dbReference type="Gene3D" id="3.30.710.10">
    <property type="entry name" value="Potassium Channel Kv1.1, Chain A"/>
    <property type="match status" value="1"/>
</dbReference>
<dbReference type="Gene3D" id="2.130.10.30">
    <property type="entry name" value="Regulator of chromosome condensation 1/beta-lactamase-inhibitor protein II"/>
    <property type="match status" value="1"/>
</dbReference>
<accession>A0AAV7ZWL3</accession>
<evidence type="ECO:0000259" key="1">
    <source>
        <dbReference type="PROSITE" id="PS50097"/>
    </source>
</evidence>
<dbReference type="SUPFAM" id="SSF54695">
    <property type="entry name" value="POZ domain"/>
    <property type="match status" value="1"/>
</dbReference>
<name>A0AAV7ZWL3_9EUKA</name>
<evidence type="ECO:0000313" key="3">
    <source>
        <dbReference type="Proteomes" id="UP001146793"/>
    </source>
</evidence>
<dbReference type="PANTHER" id="PTHR45982">
    <property type="entry name" value="REGULATOR OF CHROMOSOME CONDENSATION"/>
    <property type="match status" value="1"/>
</dbReference>
<dbReference type="Pfam" id="PF00651">
    <property type="entry name" value="BTB"/>
    <property type="match status" value="1"/>
</dbReference>
<evidence type="ECO:0000313" key="2">
    <source>
        <dbReference type="EMBL" id="KAJ3446339.1"/>
    </source>
</evidence>
<dbReference type="AlphaFoldDB" id="A0AAV7ZWL3"/>
<dbReference type="CDD" id="cd18186">
    <property type="entry name" value="BTB_POZ_ZBTB_KLHL-like"/>
    <property type="match status" value="1"/>
</dbReference>
<dbReference type="InterPro" id="IPR051553">
    <property type="entry name" value="Ran_GTPase-activating"/>
</dbReference>
<dbReference type="PROSITE" id="PS50097">
    <property type="entry name" value="BTB"/>
    <property type="match status" value="1"/>
</dbReference>
<dbReference type="InterPro" id="IPR000210">
    <property type="entry name" value="BTB/POZ_dom"/>
</dbReference>
<protein>
    <recommendedName>
        <fullName evidence="1">BTB domain-containing protein</fullName>
    </recommendedName>
</protein>
<reference evidence="2" key="1">
    <citation type="submission" date="2022-08" db="EMBL/GenBank/DDBJ databases">
        <title>Novel sulphate-reducing endosymbionts in the free-living metamonad Anaeramoeba.</title>
        <authorList>
            <person name="Jerlstrom-Hultqvist J."/>
            <person name="Cepicka I."/>
            <person name="Gallot-Lavallee L."/>
            <person name="Salas-Leiva D."/>
            <person name="Curtis B.A."/>
            <person name="Zahonova K."/>
            <person name="Pipaliya S."/>
            <person name="Dacks J."/>
            <person name="Roger A.J."/>
        </authorList>
    </citation>
    <scope>NUCLEOTIDE SEQUENCE</scope>
    <source>
        <strain evidence="2">Busselton2</strain>
    </source>
</reference>
<dbReference type="InterPro" id="IPR011333">
    <property type="entry name" value="SKP1/BTB/POZ_sf"/>
</dbReference>
<dbReference type="InterPro" id="IPR009091">
    <property type="entry name" value="RCC1/BLIP-II"/>
</dbReference>